<dbReference type="PANTHER" id="PTHR11680:SF35">
    <property type="entry name" value="SERINE HYDROXYMETHYLTRANSFERASE 1"/>
    <property type="match status" value="1"/>
</dbReference>
<evidence type="ECO:0000259" key="4">
    <source>
        <dbReference type="Pfam" id="PF00464"/>
    </source>
</evidence>
<accession>A0ABX1BI20</accession>
<dbReference type="Gene3D" id="3.90.1150.10">
    <property type="entry name" value="Aspartate Aminotransferase, domain 1"/>
    <property type="match status" value="1"/>
</dbReference>
<comment type="similarity">
    <text evidence="2">Belongs to the SHMT family.</text>
</comment>
<dbReference type="Gene3D" id="3.40.640.10">
    <property type="entry name" value="Type I PLP-dependent aspartate aminotransferase-like (Major domain)"/>
    <property type="match status" value="1"/>
</dbReference>
<dbReference type="EMBL" id="JAATEP010000038">
    <property type="protein sequence ID" value="NJP95431.1"/>
    <property type="molecule type" value="Genomic_DNA"/>
</dbReference>
<keyword evidence="6" id="KW-1185">Reference proteome</keyword>
<comment type="cofactor">
    <cofactor evidence="1">
        <name>pyridoxal 5'-phosphate</name>
        <dbReference type="ChEBI" id="CHEBI:597326"/>
    </cofactor>
</comment>
<organism evidence="5 6">
    <name type="scientific">Nonomuraea composti</name>
    <dbReference type="NCBI Taxonomy" id="2720023"/>
    <lineage>
        <taxon>Bacteria</taxon>
        <taxon>Bacillati</taxon>
        <taxon>Actinomycetota</taxon>
        <taxon>Actinomycetes</taxon>
        <taxon>Streptosporangiales</taxon>
        <taxon>Streptosporangiaceae</taxon>
        <taxon>Nonomuraea</taxon>
    </lineage>
</organism>
<dbReference type="RefSeq" id="WP_168017167.1">
    <property type="nucleotide sequence ID" value="NZ_JAATEP010000038.1"/>
</dbReference>
<comment type="caution">
    <text evidence="5">The sequence shown here is derived from an EMBL/GenBank/DDBJ whole genome shotgun (WGS) entry which is preliminary data.</text>
</comment>
<dbReference type="Proteomes" id="UP000696294">
    <property type="component" value="Unassembled WGS sequence"/>
</dbReference>
<sequence>MSDRLISDVVSALEALTRQEREAQRRLNMIPSENHTSPLARIALGLDSGHRYFFNTSNDPNSWNFPAAREASRVETELTLPLLRRLTRAEHVNVRTLSGLQAMALVLSALGGGPGTTVISIHADQGGHYATAGLARRLGLTSVLASGPDPHSLDLDALTTLVARHRPSLVYLDLSHALFPLDAEAVVAAIRAAGTSARVHVDISHWMGLVLGGAIPHPLDAGADSMGGSTHKTFPGPQHALIATRDAHLAAEIGLAQQEMISNHHLAVTCALGLAAAEFLAADPLGYSRQIIASARLLGAHLAERGLPPEAAERGYSGGHQLWVDSARAGVDADTAARRLDEAGISVNVLTDLPGMQGRPALRLGVAEPLSVGLTTDDMPLVADLVTAAVFARRPADVIAEHVAALRAARVPRWRLADQPQIATILRRLTAQEYAA</sequence>
<dbReference type="InterPro" id="IPR015422">
    <property type="entry name" value="PyrdxlP-dep_Trfase_small"/>
</dbReference>
<proteinExistence type="inferred from homology"/>
<reference evidence="5 6" key="1">
    <citation type="submission" date="2020-03" db="EMBL/GenBank/DDBJ databases">
        <title>WGS of actinomycetes isolated from Thailand.</title>
        <authorList>
            <person name="Thawai C."/>
        </authorList>
    </citation>
    <scope>NUCLEOTIDE SEQUENCE [LARGE SCALE GENOMIC DNA]</scope>
    <source>
        <strain evidence="5 6">FMUSA5-5</strain>
    </source>
</reference>
<gene>
    <name evidence="5" type="ORF">HCN51_39365</name>
</gene>
<evidence type="ECO:0000256" key="3">
    <source>
        <dbReference type="ARBA" id="ARBA00022898"/>
    </source>
</evidence>
<evidence type="ECO:0000256" key="1">
    <source>
        <dbReference type="ARBA" id="ARBA00001933"/>
    </source>
</evidence>
<protein>
    <recommendedName>
        <fullName evidence="4">Serine hydroxymethyltransferase-like domain-containing protein</fullName>
    </recommendedName>
</protein>
<dbReference type="Pfam" id="PF00464">
    <property type="entry name" value="SHMT"/>
    <property type="match status" value="1"/>
</dbReference>
<dbReference type="PANTHER" id="PTHR11680">
    <property type="entry name" value="SERINE HYDROXYMETHYLTRANSFERASE"/>
    <property type="match status" value="1"/>
</dbReference>
<dbReference type="InterPro" id="IPR015424">
    <property type="entry name" value="PyrdxlP-dep_Trfase"/>
</dbReference>
<keyword evidence="3" id="KW-0663">Pyridoxal phosphate</keyword>
<evidence type="ECO:0000256" key="2">
    <source>
        <dbReference type="ARBA" id="ARBA00006376"/>
    </source>
</evidence>
<dbReference type="InterPro" id="IPR015421">
    <property type="entry name" value="PyrdxlP-dep_Trfase_major"/>
</dbReference>
<name>A0ABX1BI20_9ACTN</name>
<feature type="domain" description="Serine hydroxymethyltransferase-like" evidence="4">
    <location>
        <begin position="14"/>
        <end position="385"/>
    </location>
</feature>
<dbReference type="SUPFAM" id="SSF53383">
    <property type="entry name" value="PLP-dependent transferases"/>
    <property type="match status" value="1"/>
</dbReference>
<evidence type="ECO:0000313" key="6">
    <source>
        <dbReference type="Proteomes" id="UP000696294"/>
    </source>
</evidence>
<dbReference type="InterPro" id="IPR049943">
    <property type="entry name" value="Ser_HO-MeTrfase-like"/>
</dbReference>
<evidence type="ECO:0000313" key="5">
    <source>
        <dbReference type="EMBL" id="NJP95431.1"/>
    </source>
</evidence>
<dbReference type="InterPro" id="IPR039429">
    <property type="entry name" value="SHMT-like_dom"/>
</dbReference>